<keyword evidence="5" id="KW-1185">Reference proteome</keyword>
<dbReference type="Proteomes" id="UP000054408">
    <property type="component" value="Unassembled WGS sequence"/>
</dbReference>
<dbReference type="RefSeq" id="XP_013755360.1">
    <property type="nucleotide sequence ID" value="XM_013899906.1"/>
</dbReference>
<feature type="region of interest" description="Disordered" evidence="1">
    <location>
        <begin position="525"/>
        <end position="544"/>
    </location>
</feature>
<organism evidence="4 5">
    <name type="scientific">Thecamonas trahens ATCC 50062</name>
    <dbReference type="NCBI Taxonomy" id="461836"/>
    <lineage>
        <taxon>Eukaryota</taxon>
        <taxon>Apusozoa</taxon>
        <taxon>Apusomonadida</taxon>
        <taxon>Apusomonadidae</taxon>
        <taxon>Thecamonas</taxon>
    </lineage>
</organism>
<sequence>MRTLAPSAMFLRAVLLLALLVAVAVARPTRSGYCGADRKCFTSADCHGTGTTDPARRSDDVIPPLCCNGMCVKNKPKRSLGELCHSPPPSLPSFVAEFQDCFGECDEPGFFACKNGLCEREFATGNTAAGCACSADSWCQSGICIGASGSLSGTCRPGNLPPGASCTHDRQCSSLGSFEAANRTTACVNGVCAGIEPTATSGMHCNANKYDCAQGNACILDPVVGVYNCSAPRAAGEACSFHRECATGLACNSSVCITAFSAPAGMPCSADVECESQHCSSRGVCSLAPNSVPDGQPCLDGDIVCRPGSRCAGLRNPVCQRIAGTPCDVYDWGGASVCSVSGKTAVCRCSGSWGKCVAQQLQYDDLCRKEAFAVARHFGLADASVAPTAVLNTVLAAHAHSFPVAVQTDIAKFVCCVGCLPDDANKDKDSGLYGPVQAYLSYRVRNCASDTPIIEATDATTTNQCTATEIYRENDIVGCPVVPVAGKSTFEKHKGAIIGGSVAGAVVLVAIVAVVVAVVLKGGDKSSARPKPADDPAVDMDAVKPADEIAVDEV</sequence>
<dbReference type="EMBL" id="GL349473">
    <property type="protein sequence ID" value="KNC52570.1"/>
    <property type="molecule type" value="Genomic_DNA"/>
</dbReference>
<keyword evidence="2" id="KW-0472">Membrane</keyword>
<feature type="signal peptide" evidence="3">
    <location>
        <begin position="1"/>
        <end position="26"/>
    </location>
</feature>
<evidence type="ECO:0000256" key="2">
    <source>
        <dbReference type="SAM" id="Phobius"/>
    </source>
</evidence>
<evidence type="ECO:0008006" key="6">
    <source>
        <dbReference type="Google" id="ProtNLM"/>
    </source>
</evidence>
<evidence type="ECO:0000256" key="3">
    <source>
        <dbReference type="SAM" id="SignalP"/>
    </source>
</evidence>
<feature type="compositionally biased region" description="Basic and acidic residues" evidence="1">
    <location>
        <begin position="525"/>
        <end position="534"/>
    </location>
</feature>
<evidence type="ECO:0000313" key="5">
    <source>
        <dbReference type="Proteomes" id="UP000054408"/>
    </source>
</evidence>
<protein>
    <recommendedName>
        <fullName evidence="6">Dickkopf N-terminal cysteine-rich domain-containing protein</fullName>
    </recommendedName>
</protein>
<feature type="chain" id="PRO_5005537587" description="Dickkopf N-terminal cysteine-rich domain-containing protein" evidence="3">
    <location>
        <begin position="27"/>
        <end position="554"/>
    </location>
</feature>
<name>A0A0L0DK51_THETB</name>
<proteinExistence type="predicted"/>
<evidence type="ECO:0000313" key="4">
    <source>
        <dbReference type="EMBL" id="KNC52570.1"/>
    </source>
</evidence>
<gene>
    <name evidence="4" type="ORF">AMSG_08137</name>
</gene>
<keyword evidence="3" id="KW-0732">Signal</keyword>
<keyword evidence="2" id="KW-1133">Transmembrane helix</keyword>
<evidence type="ECO:0000256" key="1">
    <source>
        <dbReference type="SAM" id="MobiDB-lite"/>
    </source>
</evidence>
<keyword evidence="2" id="KW-0812">Transmembrane</keyword>
<dbReference type="AlphaFoldDB" id="A0A0L0DK51"/>
<reference evidence="4 5" key="1">
    <citation type="submission" date="2010-05" db="EMBL/GenBank/DDBJ databases">
        <title>The Genome Sequence of Thecamonas trahens ATCC 50062.</title>
        <authorList>
            <consortium name="The Broad Institute Genome Sequencing Platform"/>
            <person name="Russ C."/>
            <person name="Cuomo C."/>
            <person name="Shea T."/>
            <person name="Young S.K."/>
            <person name="Zeng Q."/>
            <person name="Koehrsen M."/>
            <person name="Haas B."/>
            <person name="Borodovsky M."/>
            <person name="Guigo R."/>
            <person name="Alvarado L."/>
            <person name="Berlin A."/>
            <person name="Bochicchio J."/>
            <person name="Borenstein D."/>
            <person name="Chapman S."/>
            <person name="Chen Z."/>
            <person name="Freedman E."/>
            <person name="Gellesch M."/>
            <person name="Goldberg J."/>
            <person name="Griggs A."/>
            <person name="Gujja S."/>
            <person name="Heilman E."/>
            <person name="Heiman D."/>
            <person name="Hepburn T."/>
            <person name="Howarth C."/>
            <person name="Jen D."/>
            <person name="Larson L."/>
            <person name="Mehta T."/>
            <person name="Park D."/>
            <person name="Pearson M."/>
            <person name="Roberts A."/>
            <person name="Saif S."/>
            <person name="Shenoy N."/>
            <person name="Sisk P."/>
            <person name="Stolte C."/>
            <person name="Sykes S."/>
            <person name="Thomson T."/>
            <person name="Walk T."/>
            <person name="White J."/>
            <person name="Yandava C."/>
            <person name="Burger G."/>
            <person name="Gray M.W."/>
            <person name="Holland P.W.H."/>
            <person name="King N."/>
            <person name="Lang F.B.F."/>
            <person name="Roger A.J."/>
            <person name="Ruiz-Trillo I."/>
            <person name="Lander E."/>
            <person name="Nusbaum C."/>
        </authorList>
    </citation>
    <scope>NUCLEOTIDE SEQUENCE [LARGE SCALE GENOMIC DNA]</scope>
    <source>
        <strain evidence="4 5">ATCC 50062</strain>
    </source>
</reference>
<dbReference type="GeneID" id="25566899"/>
<feature type="transmembrane region" description="Helical" evidence="2">
    <location>
        <begin position="497"/>
        <end position="520"/>
    </location>
</feature>
<accession>A0A0L0DK51</accession>